<evidence type="ECO:0000313" key="2">
    <source>
        <dbReference type="EMBL" id="QCA27897.1"/>
    </source>
</evidence>
<dbReference type="Proteomes" id="UP000296883">
    <property type="component" value="Chromosome"/>
</dbReference>
<dbReference type="Proteomes" id="UP000297725">
    <property type="component" value="Unassembled WGS sequence"/>
</dbReference>
<keyword evidence="1" id="KW-0472">Membrane</keyword>
<keyword evidence="1" id="KW-1133">Transmembrane helix</keyword>
<reference evidence="2 4" key="2">
    <citation type="journal article" date="2020" name="Int. J. Syst. Evol. Microbiol.">
        <title>Vagococcus xieshaowenii sp. nov., isolated from snow finch (Montifringilla taczanowskii) cloacal content.</title>
        <authorList>
            <person name="Ge Y."/>
            <person name="Yang J."/>
            <person name="Lai X.H."/>
            <person name="Zhang G."/>
            <person name="Jin D."/>
            <person name="Lu S."/>
            <person name="Wang B."/>
            <person name="Huang Y."/>
            <person name="Huang Y."/>
            <person name="Ren Z."/>
            <person name="Zhang X."/>
            <person name="Xu J."/>
        </authorList>
    </citation>
    <scope>NUCLEOTIDE SEQUENCE [LARGE SCALE GENOMIC DNA]</scope>
    <source>
        <strain evidence="4">personal::cf-49</strain>
        <strain evidence="2">Personal::cf-49</strain>
    </source>
</reference>
<dbReference type="EMBL" id="CP038865">
    <property type="protein sequence ID" value="QCA27897.1"/>
    <property type="molecule type" value="Genomic_DNA"/>
</dbReference>
<evidence type="ECO:0000313" key="3">
    <source>
        <dbReference type="EMBL" id="TFZ39424.1"/>
    </source>
</evidence>
<feature type="transmembrane region" description="Helical" evidence="1">
    <location>
        <begin position="7"/>
        <end position="32"/>
    </location>
</feature>
<protein>
    <submittedName>
        <fullName evidence="3">Uncharacterized protein</fullName>
    </submittedName>
</protein>
<proteinExistence type="predicted"/>
<organism evidence="3 5">
    <name type="scientific">Vagococcus xieshaowenii</name>
    <dbReference type="NCBI Taxonomy" id="2562451"/>
    <lineage>
        <taxon>Bacteria</taxon>
        <taxon>Bacillati</taxon>
        <taxon>Bacillota</taxon>
        <taxon>Bacilli</taxon>
        <taxon>Lactobacillales</taxon>
        <taxon>Enterococcaceae</taxon>
        <taxon>Vagococcus</taxon>
    </lineage>
</organism>
<keyword evidence="4" id="KW-1185">Reference proteome</keyword>
<evidence type="ECO:0000256" key="1">
    <source>
        <dbReference type="SAM" id="Phobius"/>
    </source>
</evidence>
<dbReference type="RefSeq" id="WP_135255107.1">
    <property type="nucleotide sequence ID" value="NZ_CP038865.1"/>
</dbReference>
<gene>
    <name evidence="3" type="ORF">E4031_08940</name>
    <name evidence="2" type="ORF">E4Z98_00450</name>
</gene>
<dbReference type="AlphaFoldDB" id="A0AAJ5JLC9"/>
<dbReference type="EMBL" id="SRHU01000035">
    <property type="protein sequence ID" value="TFZ39424.1"/>
    <property type="molecule type" value="Genomic_DNA"/>
</dbReference>
<evidence type="ECO:0000313" key="4">
    <source>
        <dbReference type="Proteomes" id="UP000296883"/>
    </source>
</evidence>
<keyword evidence="1" id="KW-0812">Transmembrane</keyword>
<accession>A0AAJ5JLC9</accession>
<evidence type="ECO:0000313" key="5">
    <source>
        <dbReference type="Proteomes" id="UP000297725"/>
    </source>
</evidence>
<sequence>MQWLIDILAIIIVAIVVIIAFTVVISFVMALYANIRYQQPFFVTWYAKFKDLLVNTLFEALWPFNWF</sequence>
<name>A0AAJ5JLC9_9ENTE</name>
<reference evidence="3 5" key="1">
    <citation type="submission" date="2019-03" db="EMBL/GenBank/DDBJ databases">
        <title>Vagococcus sp. was isolated fron gut of Carduelis flavirostris.</title>
        <authorList>
            <person name="Ge Y."/>
        </authorList>
    </citation>
    <scope>NUCLEOTIDE SEQUENCE [LARGE SCALE GENOMIC DNA]</scope>
    <source>
        <strain evidence="3 5">CF-210</strain>
    </source>
</reference>